<keyword evidence="4" id="KW-0472">Membrane</keyword>
<feature type="transmembrane region" description="Helical" evidence="4">
    <location>
        <begin position="356"/>
        <end position="375"/>
    </location>
</feature>
<keyword evidence="3" id="KW-0808">Transferase</keyword>
<protein>
    <submittedName>
        <fullName evidence="6">Glycosyltransferase family 2 protein</fullName>
    </submittedName>
</protein>
<accession>A0AAW9SF04</accession>
<dbReference type="CDD" id="cd06439">
    <property type="entry name" value="CESA_like_1"/>
    <property type="match status" value="1"/>
</dbReference>
<dbReference type="RefSeq" id="WP_346824406.1">
    <property type="nucleotide sequence ID" value="NZ_JBDKWZ010000024.1"/>
</dbReference>
<keyword evidence="7" id="KW-1185">Reference proteome</keyword>
<comment type="caution">
    <text evidence="6">The sequence shown here is derived from an EMBL/GenBank/DDBJ whole genome shotgun (WGS) entry which is preliminary data.</text>
</comment>
<dbReference type="InterPro" id="IPR001173">
    <property type="entry name" value="Glyco_trans_2-like"/>
</dbReference>
<keyword evidence="4" id="KW-0812">Transmembrane</keyword>
<organism evidence="6 7">
    <name type="scientific">Rapidithrix thailandica</name>
    <dbReference type="NCBI Taxonomy" id="413964"/>
    <lineage>
        <taxon>Bacteria</taxon>
        <taxon>Pseudomonadati</taxon>
        <taxon>Bacteroidota</taxon>
        <taxon>Cytophagia</taxon>
        <taxon>Cytophagales</taxon>
        <taxon>Flammeovirgaceae</taxon>
        <taxon>Rapidithrix</taxon>
    </lineage>
</organism>
<feature type="transmembrane region" description="Helical" evidence="4">
    <location>
        <begin position="322"/>
        <end position="344"/>
    </location>
</feature>
<feature type="transmembrane region" description="Helical" evidence="4">
    <location>
        <begin position="6"/>
        <end position="30"/>
    </location>
</feature>
<keyword evidence="4" id="KW-1133">Transmembrane helix</keyword>
<dbReference type="InterPro" id="IPR029044">
    <property type="entry name" value="Nucleotide-diphossugar_trans"/>
</dbReference>
<proteinExistence type="inferred from homology"/>
<name>A0AAW9SF04_9BACT</name>
<evidence type="ECO:0000313" key="6">
    <source>
        <dbReference type="EMBL" id="MEN7551626.1"/>
    </source>
</evidence>
<evidence type="ECO:0000256" key="1">
    <source>
        <dbReference type="ARBA" id="ARBA00006739"/>
    </source>
</evidence>
<evidence type="ECO:0000259" key="5">
    <source>
        <dbReference type="Pfam" id="PF00535"/>
    </source>
</evidence>
<dbReference type="EMBL" id="JBDKWZ010000024">
    <property type="protein sequence ID" value="MEN7551626.1"/>
    <property type="molecule type" value="Genomic_DNA"/>
</dbReference>
<gene>
    <name evidence="6" type="ORF">AAG747_27170</name>
</gene>
<dbReference type="SUPFAM" id="SSF53448">
    <property type="entry name" value="Nucleotide-diphospho-sugar transferases"/>
    <property type="match status" value="1"/>
</dbReference>
<dbReference type="GO" id="GO:0016757">
    <property type="term" value="F:glycosyltransferase activity"/>
    <property type="evidence" value="ECO:0007669"/>
    <property type="project" value="UniProtKB-KW"/>
</dbReference>
<dbReference type="PANTHER" id="PTHR43630:SF1">
    <property type="entry name" value="POLY-BETA-1,6-N-ACETYL-D-GLUCOSAMINE SYNTHASE"/>
    <property type="match status" value="1"/>
</dbReference>
<dbReference type="AlphaFoldDB" id="A0AAW9SF04"/>
<feature type="domain" description="Glycosyltransferase 2-like" evidence="5">
    <location>
        <begin position="53"/>
        <end position="216"/>
    </location>
</feature>
<evidence type="ECO:0000256" key="4">
    <source>
        <dbReference type="SAM" id="Phobius"/>
    </source>
</evidence>
<sequence>MILIELLFWTCLFILFYNYLGYGILLVGLVKLKRLFGKKTPPVEASFEPEVTLVIAAYNEEAFIEEKIRNSLALDYPENKLKIAIIADGSSDRTPELVKKYEQVQLLYQPERRGKTAALNRAMHWVDTPVVVFNDANTYLNNQAIRNIVRHFANPEVGGVAGEKKIMLSESEKAAGAGEGMYWKYESFLKKMDSELYSVVGAAGELFAIRSELYEEVEEDTILDDFIISLRTCAKGYTVKYEPEAYAQEDPSDSIKEEQKRKVRISAGGFQSIVRLAGLLNIFKTPLLSFQYISHRVLRWTLSPLSLLLVLVTNLLLLNQHWIYLVTLAGQLAFHSTASIGWVLANRNIKINALYIPYYFLFMNISVYQGFFRYLKGQQSAVWEKANRKSSQVGSQMAG</sequence>
<evidence type="ECO:0000256" key="3">
    <source>
        <dbReference type="ARBA" id="ARBA00022679"/>
    </source>
</evidence>
<keyword evidence="2" id="KW-0328">Glycosyltransferase</keyword>
<reference evidence="6 7" key="1">
    <citation type="submission" date="2024-04" db="EMBL/GenBank/DDBJ databases">
        <title>Novel genus in family Flammeovirgaceae.</title>
        <authorList>
            <person name="Nguyen T.H."/>
            <person name="Vuong T.Q."/>
            <person name="Le H."/>
            <person name="Kim S.-G."/>
        </authorList>
    </citation>
    <scope>NUCLEOTIDE SEQUENCE [LARGE SCALE GENOMIC DNA]</scope>
    <source>
        <strain evidence="6 7">JCM 23209</strain>
    </source>
</reference>
<dbReference type="Pfam" id="PF00535">
    <property type="entry name" value="Glycos_transf_2"/>
    <property type="match status" value="1"/>
</dbReference>
<evidence type="ECO:0000313" key="7">
    <source>
        <dbReference type="Proteomes" id="UP001403385"/>
    </source>
</evidence>
<dbReference type="PANTHER" id="PTHR43630">
    <property type="entry name" value="POLY-BETA-1,6-N-ACETYL-D-GLUCOSAMINE SYNTHASE"/>
    <property type="match status" value="1"/>
</dbReference>
<feature type="transmembrane region" description="Helical" evidence="4">
    <location>
        <begin position="297"/>
        <end position="316"/>
    </location>
</feature>
<dbReference type="Gene3D" id="3.90.550.10">
    <property type="entry name" value="Spore Coat Polysaccharide Biosynthesis Protein SpsA, Chain A"/>
    <property type="match status" value="1"/>
</dbReference>
<evidence type="ECO:0000256" key="2">
    <source>
        <dbReference type="ARBA" id="ARBA00022676"/>
    </source>
</evidence>
<dbReference type="Proteomes" id="UP001403385">
    <property type="component" value="Unassembled WGS sequence"/>
</dbReference>
<comment type="similarity">
    <text evidence="1">Belongs to the glycosyltransferase 2 family.</text>
</comment>